<evidence type="ECO:0000313" key="7">
    <source>
        <dbReference type="Proteomes" id="UP000319026"/>
    </source>
</evidence>
<evidence type="ECO:0000313" key="5">
    <source>
        <dbReference type="EMBL" id="TWV49119.1"/>
    </source>
</evidence>
<feature type="domain" description="Glycosyl transferase family 1" evidence="3">
    <location>
        <begin position="206"/>
        <end position="374"/>
    </location>
</feature>
<organism evidence="5 7">
    <name type="scientific">Bacteroides fragilis</name>
    <dbReference type="NCBI Taxonomy" id="817"/>
    <lineage>
        <taxon>Bacteria</taxon>
        <taxon>Pseudomonadati</taxon>
        <taxon>Bacteroidota</taxon>
        <taxon>Bacteroidia</taxon>
        <taxon>Bacteroidales</taxon>
        <taxon>Bacteroidaceae</taxon>
        <taxon>Bacteroides</taxon>
    </lineage>
</organism>
<dbReference type="RefSeq" id="WP_032587025.1">
    <property type="nucleotide sequence ID" value="NZ_JADMVI010000052.1"/>
</dbReference>
<dbReference type="SUPFAM" id="SSF53756">
    <property type="entry name" value="UDP-Glycosyltransferase/glycogen phosphorylase"/>
    <property type="match status" value="1"/>
</dbReference>
<protein>
    <submittedName>
        <fullName evidence="5">Glycosyltransferase family 4 protein</fullName>
    </submittedName>
</protein>
<dbReference type="GO" id="GO:0016757">
    <property type="term" value="F:glycosyltransferase activity"/>
    <property type="evidence" value="ECO:0007669"/>
    <property type="project" value="InterPro"/>
</dbReference>
<evidence type="ECO:0000313" key="6">
    <source>
        <dbReference type="Proteomes" id="UP000315444"/>
    </source>
</evidence>
<evidence type="ECO:0000259" key="3">
    <source>
        <dbReference type="Pfam" id="PF00534"/>
    </source>
</evidence>
<evidence type="ECO:0000256" key="1">
    <source>
        <dbReference type="ARBA" id="ARBA00022679"/>
    </source>
</evidence>
<gene>
    <name evidence="5" type="ORF">FSA03_11245</name>
    <name evidence="4" type="ORF">FSA06_05805</name>
</gene>
<feature type="transmembrane region" description="Helical" evidence="2">
    <location>
        <begin position="109"/>
        <end position="126"/>
    </location>
</feature>
<reference evidence="5 7" key="1">
    <citation type="submission" date="2019-07" db="EMBL/GenBank/DDBJ databases">
        <title>Genome Sequencing of Bacteroides fragilis.</title>
        <authorList>
            <person name="Pinto K.M."/>
            <person name="Ruoff K.L."/>
            <person name="Price C.E."/>
            <person name="Valls R.A."/>
            <person name="O'Toole G.A."/>
        </authorList>
    </citation>
    <scope>NUCLEOTIDE SEQUENCE [LARGE SCALE GENOMIC DNA]</scope>
    <source>
        <strain evidence="5 7">AD135F_3B</strain>
    </source>
</reference>
<dbReference type="AlphaFoldDB" id="A0AB38PR84"/>
<dbReference type="Pfam" id="PF00534">
    <property type="entry name" value="Glycos_transf_1"/>
    <property type="match status" value="1"/>
</dbReference>
<reference evidence="4 6" key="2">
    <citation type="submission" date="2019-07" db="EMBL/GenBank/DDBJ databases">
        <title>Genome sequencing of Bacteroides fragilis.</title>
        <authorList>
            <person name="Galasyn E.V."/>
            <person name="Ruoff K.L."/>
            <person name="Price C.E."/>
            <person name="Valls R.A."/>
            <person name="O'Toole G.A."/>
        </authorList>
    </citation>
    <scope>NUCLEOTIDE SEQUENCE [LARGE SCALE GENOMIC DNA]</scope>
    <source>
        <strain evidence="4 6">AD135F_1B</strain>
    </source>
</reference>
<name>A0AB38PR84_BACFG</name>
<comment type="caution">
    <text evidence="5">The sequence shown here is derived from an EMBL/GenBank/DDBJ whole genome shotgun (WGS) entry which is preliminary data.</text>
</comment>
<dbReference type="Proteomes" id="UP000319026">
    <property type="component" value="Unassembled WGS sequence"/>
</dbReference>
<sequence>MKCSNKSVVYVSTSPFPNGFAATNHIIFHARGLLAAGVNCECITVNRTESLENIKNDTATGNHKGISFSYIGKKTIRAKNRYKAKLYDLIDGLLTVAFCFKKARKNVSFIIFGPSFLLSLGCIIAVKMKKGKIYVELGEHPYAVSRSKMEFISSFLEIHLLYRLYSGFIGISENLIDFAKRYASKKARFIKIPIMLDAELFDTSKKVDKKLYIYNAGSNSENKDGMISTLTAFGEALPFIDKNIDFYLSGPKSPVHDDLIGIIEKYKMQDRVHILGVISYEEVIKYQEEAALAIINKNDNLQNRYCFATKMGNIFASETAVITTTVGEANNYLKDGINAYIVEPHNPLLIRDKIIQAFKNPDERTRIAKAGKQMAFKEFDYLYHGKRLAVFLCNGND</sequence>
<keyword evidence="1" id="KW-0808">Transferase</keyword>
<dbReference type="InterPro" id="IPR001296">
    <property type="entry name" value="Glyco_trans_1"/>
</dbReference>
<dbReference type="Proteomes" id="UP000315444">
    <property type="component" value="Unassembled WGS sequence"/>
</dbReference>
<evidence type="ECO:0000256" key="2">
    <source>
        <dbReference type="SAM" id="Phobius"/>
    </source>
</evidence>
<evidence type="ECO:0000313" key="4">
    <source>
        <dbReference type="EMBL" id="TWV43112.1"/>
    </source>
</evidence>
<dbReference type="PANTHER" id="PTHR46401:SF2">
    <property type="entry name" value="GLYCOSYLTRANSFERASE WBBK-RELATED"/>
    <property type="match status" value="1"/>
</dbReference>
<keyword evidence="2" id="KW-1133">Transmembrane helix</keyword>
<dbReference type="GO" id="GO:0009103">
    <property type="term" value="P:lipopolysaccharide biosynthetic process"/>
    <property type="evidence" value="ECO:0007669"/>
    <property type="project" value="TreeGrafter"/>
</dbReference>
<dbReference type="EMBL" id="VOHT01000004">
    <property type="protein sequence ID" value="TWV49119.1"/>
    <property type="molecule type" value="Genomic_DNA"/>
</dbReference>
<dbReference type="PANTHER" id="PTHR46401">
    <property type="entry name" value="GLYCOSYLTRANSFERASE WBBK-RELATED"/>
    <property type="match status" value="1"/>
</dbReference>
<dbReference type="Gene3D" id="3.40.50.2000">
    <property type="entry name" value="Glycogen Phosphorylase B"/>
    <property type="match status" value="2"/>
</dbReference>
<dbReference type="EMBL" id="VOHV01000002">
    <property type="protein sequence ID" value="TWV43112.1"/>
    <property type="molecule type" value="Genomic_DNA"/>
</dbReference>
<keyword evidence="2" id="KW-0812">Transmembrane</keyword>
<keyword evidence="2" id="KW-0472">Membrane</keyword>
<proteinExistence type="predicted"/>
<accession>A0AB38PR84</accession>